<protein>
    <submittedName>
        <fullName evidence="9">MMPL family transporter</fullName>
    </submittedName>
</protein>
<proteinExistence type="predicted"/>
<feature type="domain" description="Membrane transport protein MMPL" evidence="8">
    <location>
        <begin position="396"/>
        <end position="692"/>
    </location>
</feature>
<dbReference type="AlphaFoldDB" id="A0A9X3N3C2"/>
<dbReference type="InterPro" id="IPR004869">
    <property type="entry name" value="MMPL_dom"/>
</dbReference>
<feature type="compositionally biased region" description="Polar residues" evidence="6">
    <location>
        <begin position="726"/>
        <end position="746"/>
    </location>
</feature>
<dbReference type="PANTHER" id="PTHR33406:SF13">
    <property type="entry name" value="MEMBRANE PROTEIN YDFJ"/>
    <property type="match status" value="1"/>
</dbReference>
<evidence type="ECO:0000256" key="4">
    <source>
        <dbReference type="ARBA" id="ARBA00022989"/>
    </source>
</evidence>
<keyword evidence="2" id="KW-1003">Cell membrane</keyword>
<feature type="transmembrane region" description="Helical" evidence="7">
    <location>
        <begin position="518"/>
        <end position="537"/>
    </location>
</feature>
<dbReference type="InterPro" id="IPR050545">
    <property type="entry name" value="Mycobact_MmpL"/>
</dbReference>
<dbReference type="RefSeq" id="WP_270022952.1">
    <property type="nucleotide sequence ID" value="NZ_JAPDDP010000001.1"/>
</dbReference>
<dbReference type="Pfam" id="PF03176">
    <property type="entry name" value="MMPL"/>
    <property type="match status" value="2"/>
</dbReference>
<evidence type="ECO:0000256" key="3">
    <source>
        <dbReference type="ARBA" id="ARBA00022692"/>
    </source>
</evidence>
<feature type="transmembrane region" description="Helical" evidence="7">
    <location>
        <begin position="544"/>
        <end position="565"/>
    </location>
</feature>
<dbReference type="GO" id="GO:0005886">
    <property type="term" value="C:plasma membrane"/>
    <property type="evidence" value="ECO:0007669"/>
    <property type="project" value="UniProtKB-SubCell"/>
</dbReference>
<gene>
    <name evidence="9" type="ORF">OJ997_00190</name>
</gene>
<evidence type="ECO:0000259" key="8">
    <source>
        <dbReference type="Pfam" id="PF03176"/>
    </source>
</evidence>
<dbReference type="SUPFAM" id="SSF82866">
    <property type="entry name" value="Multidrug efflux transporter AcrB transmembrane domain"/>
    <property type="match status" value="2"/>
</dbReference>
<feature type="transmembrane region" description="Helical" evidence="7">
    <location>
        <begin position="173"/>
        <end position="192"/>
    </location>
</feature>
<keyword evidence="10" id="KW-1185">Reference proteome</keyword>
<evidence type="ECO:0000256" key="2">
    <source>
        <dbReference type="ARBA" id="ARBA00022475"/>
    </source>
</evidence>
<feature type="transmembrane region" description="Helical" evidence="7">
    <location>
        <begin position="228"/>
        <end position="249"/>
    </location>
</feature>
<dbReference type="EMBL" id="JAPDDP010000001">
    <property type="protein sequence ID" value="MDA0178696.1"/>
    <property type="molecule type" value="Genomic_DNA"/>
</dbReference>
<evidence type="ECO:0000313" key="10">
    <source>
        <dbReference type="Proteomes" id="UP001147653"/>
    </source>
</evidence>
<feature type="transmembrane region" description="Helical" evidence="7">
    <location>
        <begin position="585"/>
        <end position="609"/>
    </location>
</feature>
<reference evidence="9" key="1">
    <citation type="submission" date="2022-10" db="EMBL/GenBank/DDBJ databases">
        <title>The WGS of Solirubrobacter phytolaccae KCTC 29190.</title>
        <authorList>
            <person name="Jiang Z."/>
        </authorList>
    </citation>
    <scope>NUCLEOTIDE SEQUENCE</scope>
    <source>
        <strain evidence="9">KCTC 29190</strain>
    </source>
</reference>
<organism evidence="9 10">
    <name type="scientific">Solirubrobacter phytolaccae</name>
    <dbReference type="NCBI Taxonomy" id="1404360"/>
    <lineage>
        <taxon>Bacteria</taxon>
        <taxon>Bacillati</taxon>
        <taxon>Actinomycetota</taxon>
        <taxon>Thermoleophilia</taxon>
        <taxon>Solirubrobacterales</taxon>
        <taxon>Solirubrobacteraceae</taxon>
        <taxon>Solirubrobacter</taxon>
    </lineage>
</organism>
<feature type="transmembrane region" description="Helical" evidence="7">
    <location>
        <begin position="358"/>
        <end position="376"/>
    </location>
</feature>
<dbReference type="PANTHER" id="PTHR33406">
    <property type="entry name" value="MEMBRANE PROTEIN MJ1562-RELATED"/>
    <property type="match status" value="1"/>
</dbReference>
<dbReference type="Gene3D" id="1.20.1640.10">
    <property type="entry name" value="Multidrug efflux transporter AcrB transmembrane domain"/>
    <property type="match status" value="2"/>
</dbReference>
<evidence type="ECO:0000313" key="9">
    <source>
        <dbReference type="EMBL" id="MDA0178696.1"/>
    </source>
</evidence>
<feature type="transmembrane region" description="Helical" evidence="7">
    <location>
        <begin position="302"/>
        <end position="328"/>
    </location>
</feature>
<feature type="transmembrane region" description="Helical" evidence="7">
    <location>
        <begin position="630"/>
        <end position="649"/>
    </location>
</feature>
<evidence type="ECO:0000256" key="6">
    <source>
        <dbReference type="SAM" id="MobiDB-lite"/>
    </source>
</evidence>
<comment type="caution">
    <text evidence="9">The sequence shown here is derived from an EMBL/GenBank/DDBJ whole genome shotgun (WGS) entry which is preliminary data.</text>
</comment>
<sequence length="746" mass="78274">MSLLLARIARTLTHHWIRGLVGALVVLVVVGIAAGTGGEAADDFSTPGTESQKAIDLFQAHQPALAGVEATLVFHTEDGKITDPDKKAVVQETLEKVKALPEKKEVSDPFAEGGTISPDGKLASVDVRYLIDQAEVKPEQGKALIEALETGDRDGVEASGRGVMIDFGSEQEAPVGELIGIGLAIILLWVLFRSWVAMVATLVGALIGVMFGQILLVALAKPLGLPDFAAIIATMLGLGAGIDYALLIIGRYREQVAAGDSPRDASAKSAATSGASVVAAGLIVMLAIAGLLVIGIPFIGKLGIGAAIAVGAVVVSALTVLPIMIGAFSRWLKPKKPSHVAASTFFERWGEIVTKRPWLSIAVGVLLLLIFAFPVTSLRLGQPDDGNQPEGKLQRVAYDRLSEAFGPGSTGPFIIAVDTQDGAQNFTADLDKVQKAIAGTDGVAQAAPAQPSEDGKMATIFAIPTSAPQNEATSELLTRLREETIPAATQGTPLAGKVFIGGAVPVFEDLSAKVASRLPLFISVVIGLSVLLLIMAFRSLWIPLVSAVFNLLSVLAAYGVVVAVFQKGIGASLLGVDSGVPIVSFIPVMLFAILFGLSMDYNVFLLSRVHEAYNEGDRPRESVIHGLSRIGKVILFAGLIMAAVFLAFVTQPDVIAKMMGLGLGLAILIDVLFVRLIIAPAVVTLLGDKAWWLPGWLDKILPNVSLEGHLVEALDKQLTQEHDVVDSTNGHANGGSASRETTSSRD</sequence>
<evidence type="ECO:0000256" key="7">
    <source>
        <dbReference type="SAM" id="Phobius"/>
    </source>
</evidence>
<evidence type="ECO:0000256" key="1">
    <source>
        <dbReference type="ARBA" id="ARBA00004651"/>
    </source>
</evidence>
<dbReference type="Proteomes" id="UP001147653">
    <property type="component" value="Unassembled WGS sequence"/>
</dbReference>
<evidence type="ECO:0000256" key="5">
    <source>
        <dbReference type="ARBA" id="ARBA00023136"/>
    </source>
</evidence>
<feature type="transmembrane region" description="Helical" evidence="7">
    <location>
        <begin position="661"/>
        <end position="686"/>
    </location>
</feature>
<feature type="transmembrane region" description="Helical" evidence="7">
    <location>
        <begin position="270"/>
        <end position="296"/>
    </location>
</feature>
<name>A0A9X3N3C2_9ACTN</name>
<accession>A0A9X3N3C2</accession>
<comment type="subcellular location">
    <subcellularLocation>
        <location evidence="1">Cell membrane</location>
        <topology evidence="1">Multi-pass membrane protein</topology>
    </subcellularLocation>
</comment>
<feature type="region of interest" description="Disordered" evidence="6">
    <location>
        <begin position="725"/>
        <end position="746"/>
    </location>
</feature>
<keyword evidence="5 7" id="KW-0472">Membrane</keyword>
<keyword evidence="4 7" id="KW-1133">Transmembrane helix</keyword>
<feature type="domain" description="Membrane transport protein MMPL" evidence="8">
    <location>
        <begin position="44"/>
        <end position="357"/>
    </location>
</feature>
<keyword evidence="3 7" id="KW-0812">Transmembrane</keyword>
<feature type="transmembrane region" description="Helical" evidence="7">
    <location>
        <begin position="199"/>
        <end position="222"/>
    </location>
</feature>